<dbReference type="OrthoDB" id="4188313at2759"/>
<evidence type="ECO:0000313" key="3">
    <source>
        <dbReference type="Proteomes" id="UP000182235"/>
    </source>
</evidence>
<evidence type="ECO:0000256" key="1">
    <source>
        <dbReference type="SAM" id="MobiDB-lite"/>
    </source>
</evidence>
<dbReference type="Proteomes" id="UP000182235">
    <property type="component" value="Unassembled WGS sequence"/>
</dbReference>
<feature type="region of interest" description="Disordered" evidence="1">
    <location>
        <begin position="424"/>
        <end position="457"/>
    </location>
</feature>
<keyword evidence="3" id="KW-1185">Reference proteome</keyword>
<feature type="region of interest" description="Disordered" evidence="1">
    <location>
        <begin position="262"/>
        <end position="294"/>
    </location>
</feature>
<gene>
    <name evidence="2" type="ORF">AJ78_01772</name>
</gene>
<accession>A0A1J9PPV4</accession>
<name>A0A1J9PPV4_9EURO</name>
<reference evidence="2 3" key="1">
    <citation type="submission" date="2015-07" db="EMBL/GenBank/DDBJ databases">
        <title>Emmonsia species relationships and genome sequence.</title>
        <authorList>
            <consortium name="The Broad Institute Genomics Platform"/>
            <person name="Cuomo C.A."/>
            <person name="Munoz J.F."/>
            <person name="Imamovic A."/>
            <person name="Priest M.E."/>
            <person name="Young S."/>
            <person name="Clay O.K."/>
            <person name="McEwen J.G."/>
        </authorList>
    </citation>
    <scope>NUCLEOTIDE SEQUENCE [LARGE SCALE GENOMIC DNA]</scope>
    <source>
        <strain evidence="2 3">UAMH 9510</strain>
    </source>
</reference>
<feature type="compositionally biased region" description="Polar residues" evidence="1">
    <location>
        <begin position="262"/>
        <end position="272"/>
    </location>
</feature>
<organism evidence="2 3">
    <name type="scientific">Emergomyces pasteurianus Ep9510</name>
    <dbReference type="NCBI Taxonomy" id="1447872"/>
    <lineage>
        <taxon>Eukaryota</taxon>
        <taxon>Fungi</taxon>
        <taxon>Dikarya</taxon>
        <taxon>Ascomycota</taxon>
        <taxon>Pezizomycotina</taxon>
        <taxon>Eurotiomycetes</taxon>
        <taxon>Eurotiomycetidae</taxon>
        <taxon>Onygenales</taxon>
        <taxon>Ajellomycetaceae</taxon>
        <taxon>Emergomyces</taxon>
    </lineage>
</organism>
<sequence length="489" mass="53985">MIRRFSTLKQASQRTRQNVEDRYRYYDIDNVVGSSRPWSPLIDRQCLSPLTERQLQNACLFLSRKIEFPDRWKEFDTYADLEDFSTSSSHFPDLKISSFTIPDHIASCANGDPSRGSDVLPNVNENGIADAEDKDKFGLPIELNGKQELTHGYCLDAFGSGRSGVQLDAEEPSKSSRPMDESKCQSHFSSEQISLHETLIKPSAGYWKDSRFNSREKSPGGVSTENDVVTDIWTIEERVPSGIKQEDTGFPITIPMQSINEEPRSLTSSKNLNMPAKQPQVSHNPHLEGSESFSSPVLENSMLGTSLKCQTETNPKQRLRVDTNLSPISDNHTLTDTQSWSSRSAGGRIIIDANGLEKVMTPDEERQRRLGLQRAVMERMSGGGCSAPTPTTTTKTTTTLNANNTVAATLHSNPQILPTSPGCDVAGTKGQSKKSCPDSNLGGQAKQHPWDQQSKKTLVRKLSRITLGKKKSIAKPSNVLGFSAVVEAR</sequence>
<dbReference type="AlphaFoldDB" id="A0A1J9PPV4"/>
<comment type="caution">
    <text evidence="2">The sequence shown here is derived from an EMBL/GenBank/DDBJ whole genome shotgun (WGS) entry which is preliminary data.</text>
</comment>
<evidence type="ECO:0000313" key="2">
    <source>
        <dbReference type="EMBL" id="OJD18214.1"/>
    </source>
</evidence>
<dbReference type="STRING" id="1447872.A0A1J9PPV4"/>
<protein>
    <submittedName>
        <fullName evidence="2">Uncharacterized protein</fullName>
    </submittedName>
</protein>
<proteinExistence type="predicted"/>
<dbReference type="VEuPathDB" id="FungiDB:AJ78_01772"/>
<dbReference type="EMBL" id="LGRN01000042">
    <property type="protein sequence ID" value="OJD18214.1"/>
    <property type="molecule type" value="Genomic_DNA"/>
</dbReference>
<feature type="compositionally biased region" description="Polar residues" evidence="1">
    <location>
        <begin position="429"/>
        <end position="442"/>
    </location>
</feature>